<comment type="similarity">
    <text evidence="1 2">Belongs to the outer membrane factor (OMF) (TC 1.B.17) family.</text>
</comment>
<keyword evidence="2" id="KW-0472">Membrane</keyword>
<proteinExistence type="inferred from homology"/>
<keyword evidence="2" id="KW-0812">Transmembrane</keyword>
<dbReference type="Pfam" id="PF02321">
    <property type="entry name" value="OEP"/>
    <property type="match status" value="2"/>
</dbReference>
<evidence type="ECO:0000256" key="2">
    <source>
        <dbReference type="RuleBase" id="RU362097"/>
    </source>
</evidence>
<sequence>MMGMQQKPLLMAGICLLFAGCTVGPDFRRPDAPAVSGYTREKLAEHTAAADVAGGQAQSFLSGADIPSQWWTLFHSQQLNQMVEDALNNNPDLAAAKAALVQAQENTYAAQGVYYPSLDANASASRKKTTGSQYGNPGGRGTQFNLFNASVDVAYVFDLFGGERRNVEALAAVAESEGYQLEAARLTLTSNVVTAAIEEASLRGQIAATEEIIESEQQQLEMLQKQFELGGISKSDVLAGKTRLAQTRATLPALHKKLALIRNQLTALAGRFPEQESGSAFTLSALQLPQQLPLSLPSELVRQRPDIRAAEAQLHTASAQVGVATAKFFPQISISGSFGSVATTTANLFSPGTGVWSIGTNLLQPILHGGSSIHNRRAAVAAYNKAAAQYQSTVLAAFQNVADVLRSLQSDAEGLQAQTHAVQAASEQLDMARAQFSAGAINNLLLLDAQRSYEQARISLVQAQASRYADTAALFQALGGGWWHHADTTAMTSAAQTDVKP</sequence>
<dbReference type="InterPro" id="IPR003423">
    <property type="entry name" value="OMP_efflux"/>
</dbReference>
<organism evidence="3 4">
    <name type="scientific">Mariprofundus ferrooxydans PV-1</name>
    <dbReference type="NCBI Taxonomy" id="314345"/>
    <lineage>
        <taxon>Bacteria</taxon>
        <taxon>Pseudomonadati</taxon>
        <taxon>Pseudomonadota</taxon>
        <taxon>Candidatius Mariprofundia</taxon>
        <taxon>Mariprofundales</taxon>
        <taxon>Mariprofundaceae</taxon>
        <taxon>Mariprofundus</taxon>
    </lineage>
</organism>
<dbReference type="Proteomes" id="UP000005297">
    <property type="component" value="Unassembled WGS sequence"/>
</dbReference>
<keyword evidence="2" id="KW-0564">Palmitate</keyword>
<name>Q0EZY5_9PROT</name>
<dbReference type="PANTHER" id="PTHR30203:SF33">
    <property type="entry name" value="BLR4455 PROTEIN"/>
    <property type="match status" value="1"/>
</dbReference>
<dbReference type="GO" id="GO:0005886">
    <property type="term" value="C:plasma membrane"/>
    <property type="evidence" value="ECO:0007669"/>
    <property type="project" value="UniProtKB-SubCell"/>
</dbReference>
<dbReference type="HOGENOM" id="CLU_012817_13_0_0"/>
<evidence type="ECO:0000256" key="1">
    <source>
        <dbReference type="ARBA" id="ARBA00007613"/>
    </source>
</evidence>
<keyword evidence="2" id="KW-1134">Transmembrane beta strand</keyword>
<dbReference type="PANTHER" id="PTHR30203">
    <property type="entry name" value="OUTER MEMBRANE CATION EFFLUX PROTEIN"/>
    <property type="match status" value="1"/>
</dbReference>
<keyword evidence="2" id="KW-0449">Lipoprotein</keyword>
<evidence type="ECO:0000313" key="3">
    <source>
        <dbReference type="EMBL" id="EAU54899.1"/>
    </source>
</evidence>
<dbReference type="AlphaFoldDB" id="Q0EZY5"/>
<dbReference type="InterPro" id="IPR010131">
    <property type="entry name" value="MdtP/NodT-like"/>
</dbReference>
<dbReference type="STRING" id="314344.AL013_11290"/>
<comment type="caution">
    <text evidence="3">The sequence shown here is derived from an EMBL/GenBank/DDBJ whole genome shotgun (WGS) entry which is preliminary data.</text>
</comment>
<comment type="subcellular location">
    <subcellularLocation>
        <location evidence="2">Cell membrane</location>
        <topology evidence="2">Lipid-anchor</topology>
    </subcellularLocation>
</comment>
<dbReference type="eggNOG" id="COG1538">
    <property type="taxonomic scope" value="Bacteria"/>
</dbReference>
<dbReference type="NCBIfam" id="TIGR01845">
    <property type="entry name" value="outer_NodT"/>
    <property type="match status" value="1"/>
</dbReference>
<gene>
    <name evidence="3" type="ORF">SPV1_09398</name>
</gene>
<dbReference type="PROSITE" id="PS51257">
    <property type="entry name" value="PROKAR_LIPOPROTEIN"/>
    <property type="match status" value="1"/>
</dbReference>
<dbReference type="GO" id="GO:0015562">
    <property type="term" value="F:efflux transmembrane transporter activity"/>
    <property type="evidence" value="ECO:0007669"/>
    <property type="project" value="InterPro"/>
</dbReference>
<dbReference type="Gene3D" id="1.20.1600.10">
    <property type="entry name" value="Outer membrane efflux proteins (OEP)"/>
    <property type="match status" value="1"/>
</dbReference>
<accession>Q0EZY5</accession>
<keyword evidence="4" id="KW-1185">Reference proteome</keyword>
<dbReference type="Gene3D" id="2.20.200.10">
    <property type="entry name" value="Outer membrane efflux proteins (OEP)"/>
    <property type="match status" value="1"/>
</dbReference>
<reference evidence="3 4" key="1">
    <citation type="submission" date="2006-09" db="EMBL/GenBank/DDBJ databases">
        <authorList>
            <person name="Emerson D."/>
            <person name="Ferriera S."/>
            <person name="Johnson J."/>
            <person name="Kravitz S."/>
            <person name="Halpern A."/>
            <person name="Remington K."/>
            <person name="Beeson K."/>
            <person name="Tran B."/>
            <person name="Rogers Y.-H."/>
            <person name="Friedman R."/>
            <person name="Venter J.C."/>
        </authorList>
    </citation>
    <scope>NUCLEOTIDE SEQUENCE [LARGE SCALE GENOMIC DNA]</scope>
    <source>
        <strain evidence="3 4">PV-1</strain>
    </source>
</reference>
<dbReference type="EMBL" id="AATS01000005">
    <property type="protein sequence ID" value="EAU54899.1"/>
    <property type="molecule type" value="Genomic_DNA"/>
</dbReference>
<dbReference type="SUPFAM" id="SSF56954">
    <property type="entry name" value="Outer membrane efflux proteins (OEP)"/>
    <property type="match status" value="1"/>
</dbReference>
<dbReference type="FunCoup" id="Q0EZY5">
    <property type="interactions" value="219"/>
</dbReference>
<dbReference type="InParanoid" id="Q0EZY5"/>
<evidence type="ECO:0000313" key="4">
    <source>
        <dbReference type="Proteomes" id="UP000005297"/>
    </source>
</evidence>
<protein>
    <submittedName>
        <fullName evidence="3">ABC-type export system, outer membrane channel protein</fullName>
    </submittedName>
</protein>